<protein>
    <recommendedName>
        <fullName evidence="4">ABC transporter permease</fullName>
    </recommendedName>
</protein>
<sequence length="317" mass="33574">MTDRAWAYREAGGDLLMVSVPNGVDVRACENLAELPNVQGSTAMRSTDLVAPMALPSSPYTAYETTPGAKQVFGIHGDEGFAISGTISAQLGIRSGNAMTLKSGEQAKVTGTFDWPSDGRLPQYATTVLLAIPKTEVQGAFDSCWVRAWPRTDAVSDALLATVMQSSSQSGSTVPGVTTVNPTLGSVPPNETDYRQRITRFATIPAFILAIAVGASYVARRRLELAMLRHLGASGPQVVVQMTVETVVWVLPAAMICAGIFAGLLAPIAESVQDALTVWADVGLRMILVTYCGTMLGTMAISATIRVDALPRLVRGR</sequence>
<feature type="transmembrane region" description="Helical" evidence="1">
    <location>
        <begin position="198"/>
        <end position="219"/>
    </location>
</feature>
<keyword evidence="1" id="KW-0812">Transmembrane</keyword>
<feature type="transmembrane region" description="Helical" evidence="1">
    <location>
        <begin position="288"/>
        <end position="307"/>
    </location>
</feature>
<dbReference type="EMBL" id="RZUI01000008">
    <property type="protein sequence ID" value="KAA8829961.1"/>
    <property type="molecule type" value="Genomic_DNA"/>
</dbReference>
<evidence type="ECO:0000313" key="3">
    <source>
        <dbReference type="Proteomes" id="UP000412028"/>
    </source>
</evidence>
<dbReference type="RefSeq" id="WP_150381546.1">
    <property type="nucleotide sequence ID" value="NZ_RZUI01000008.1"/>
</dbReference>
<organism evidence="2 3">
    <name type="scientific">Bifidobacterium tissieri</name>
    <dbReference type="NCBI Taxonomy" id="1630162"/>
    <lineage>
        <taxon>Bacteria</taxon>
        <taxon>Bacillati</taxon>
        <taxon>Actinomycetota</taxon>
        <taxon>Actinomycetes</taxon>
        <taxon>Bifidobacteriales</taxon>
        <taxon>Bifidobacteriaceae</taxon>
        <taxon>Bifidobacterium</taxon>
    </lineage>
</organism>
<name>A0A5M9ZQP6_9BIFI</name>
<dbReference type="OrthoDB" id="3716589at2"/>
<proteinExistence type="predicted"/>
<comment type="caution">
    <text evidence="2">The sequence shown here is derived from an EMBL/GenBank/DDBJ whole genome shotgun (WGS) entry which is preliminary data.</text>
</comment>
<evidence type="ECO:0000313" key="2">
    <source>
        <dbReference type="EMBL" id="KAA8829961.1"/>
    </source>
</evidence>
<reference evidence="2 3" key="1">
    <citation type="journal article" date="2019" name="Syst. Appl. Microbiol.">
        <title>Characterization of Bifidobacterium species in feaces of the Egyptian fruit bat: Description of B. vespertilionis sp. nov. and B. rousetti sp. nov.</title>
        <authorList>
            <person name="Modesto M."/>
            <person name="Satti M."/>
            <person name="Watanabe K."/>
            <person name="Puglisi E."/>
            <person name="Morelli L."/>
            <person name="Huang C.-H."/>
            <person name="Liou J.-S."/>
            <person name="Miyashita M."/>
            <person name="Tamura T."/>
            <person name="Saito S."/>
            <person name="Mori K."/>
            <person name="Huang L."/>
            <person name="Sciavilla P."/>
            <person name="Sandri C."/>
            <person name="Spiezio C."/>
            <person name="Vitali F."/>
            <person name="Cavalieri D."/>
            <person name="Perpetuini G."/>
            <person name="Tofalo R."/>
            <person name="Bonetti A."/>
            <person name="Arita M."/>
            <person name="Mattarelli P."/>
        </authorList>
    </citation>
    <scope>NUCLEOTIDE SEQUENCE [LARGE SCALE GENOMIC DNA]</scope>
    <source>
        <strain evidence="2 3">RST7</strain>
    </source>
</reference>
<dbReference type="AlphaFoldDB" id="A0A5M9ZQP6"/>
<feature type="transmembrane region" description="Helical" evidence="1">
    <location>
        <begin position="247"/>
        <end position="268"/>
    </location>
</feature>
<evidence type="ECO:0000256" key="1">
    <source>
        <dbReference type="SAM" id="Phobius"/>
    </source>
</evidence>
<dbReference type="Proteomes" id="UP000412028">
    <property type="component" value="Unassembled WGS sequence"/>
</dbReference>
<keyword evidence="1" id="KW-0472">Membrane</keyword>
<gene>
    <name evidence="2" type="ORF">EMO89_07520</name>
</gene>
<evidence type="ECO:0008006" key="4">
    <source>
        <dbReference type="Google" id="ProtNLM"/>
    </source>
</evidence>
<accession>A0A5M9ZQP6</accession>
<keyword evidence="1" id="KW-1133">Transmembrane helix</keyword>